<evidence type="ECO:0000256" key="4">
    <source>
        <dbReference type="PIRSR" id="PIRSR606689-2"/>
    </source>
</evidence>
<dbReference type="GO" id="GO:0060170">
    <property type="term" value="C:ciliary membrane"/>
    <property type="evidence" value="ECO:0007669"/>
    <property type="project" value="TreeGrafter"/>
</dbReference>
<accession>A0A232ELR4</accession>
<feature type="binding site" evidence="3">
    <location>
        <begin position="243"/>
        <end position="246"/>
    </location>
    <ligand>
        <name>GTP</name>
        <dbReference type="ChEBI" id="CHEBI:37565"/>
    </ligand>
</feature>
<dbReference type="InterPro" id="IPR036871">
    <property type="entry name" value="PX_dom_sf"/>
</dbReference>
<dbReference type="EMBL" id="NNAY01003513">
    <property type="protein sequence ID" value="OXU19296.1"/>
    <property type="molecule type" value="Genomic_DNA"/>
</dbReference>
<comment type="caution">
    <text evidence="7">The sequence shown here is derived from an EMBL/GenBank/DDBJ whole genome shotgun (WGS) entry which is preliminary data.</text>
</comment>
<dbReference type="InterPro" id="IPR005225">
    <property type="entry name" value="Small_GTP-bd"/>
</dbReference>
<dbReference type="CDD" id="cd00878">
    <property type="entry name" value="Arf_Arl"/>
    <property type="match status" value="1"/>
</dbReference>
<dbReference type="SUPFAM" id="SSF52540">
    <property type="entry name" value="P-loop containing nucleoside triphosphate hydrolases"/>
    <property type="match status" value="1"/>
</dbReference>
<dbReference type="Gene3D" id="3.40.50.300">
    <property type="entry name" value="P-loop containing nucleotide triphosphate hydrolases"/>
    <property type="match status" value="1"/>
</dbReference>
<dbReference type="PRINTS" id="PR00328">
    <property type="entry name" value="SAR1GTPBP"/>
</dbReference>
<dbReference type="PANTHER" id="PTHR46090:SF2">
    <property type="entry name" value="ADP-RIBOSYLATION FACTOR-LIKE PROTEIN 13B"/>
    <property type="match status" value="1"/>
</dbReference>
<dbReference type="InterPro" id="IPR027417">
    <property type="entry name" value="P-loop_NTPase"/>
</dbReference>
<dbReference type="GO" id="GO:0035091">
    <property type="term" value="F:phosphatidylinositol binding"/>
    <property type="evidence" value="ECO:0007669"/>
    <property type="project" value="InterPro"/>
</dbReference>
<dbReference type="Proteomes" id="UP000215335">
    <property type="component" value="Unassembled WGS sequence"/>
</dbReference>
<keyword evidence="4" id="KW-0479">Metal-binding</keyword>
<keyword evidence="1 3" id="KW-0547">Nucleotide-binding</keyword>
<keyword evidence="4" id="KW-0460">Magnesium</keyword>
<dbReference type="SUPFAM" id="SSF64268">
    <property type="entry name" value="PX domain"/>
    <property type="match status" value="1"/>
</dbReference>
<dbReference type="SMART" id="SM00178">
    <property type="entry name" value="SAR"/>
    <property type="match status" value="1"/>
</dbReference>
<evidence type="ECO:0000256" key="3">
    <source>
        <dbReference type="PIRSR" id="PIRSR606689-1"/>
    </source>
</evidence>
<dbReference type="GO" id="GO:0048731">
    <property type="term" value="P:system development"/>
    <property type="evidence" value="ECO:0007669"/>
    <property type="project" value="UniProtKB-ARBA"/>
</dbReference>
<dbReference type="PROSITE" id="PS51417">
    <property type="entry name" value="ARF"/>
    <property type="match status" value="1"/>
</dbReference>
<feature type="binding site" evidence="4">
    <location>
        <position position="164"/>
    </location>
    <ligand>
        <name>Mg(2+)</name>
        <dbReference type="ChEBI" id="CHEBI:18420"/>
    </ligand>
</feature>
<dbReference type="PROSITE" id="PS50195">
    <property type="entry name" value="PX"/>
    <property type="match status" value="1"/>
</dbReference>
<dbReference type="GO" id="GO:1905515">
    <property type="term" value="P:non-motile cilium assembly"/>
    <property type="evidence" value="ECO:0007669"/>
    <property type="project" value="TreeGrafter"/>
</dbReference>
<proteinExistence type="predicted"/>
<dbReference type="Pfam" id="PF00025">
    <property type="entry name" value="Arf"/>
    <property type="match status" value="1"/>
</dbReference>
<evidence type="ECO:0000256" key="2">
    <source>
        <dbReference type="ARBA" id="ARBA00023134"/>
    </source>
</evidence>
<keyword evidence="8" id="KW-1185">Reference proteome</keyword>
<gene>
    <name evidence="7" type="ORF">TSAR_014490</name>
</gene>
<name>A0A232ELR4_9HYME</name>
<dbReference type="OrthoDB" id="14717at2759"/>
<dbReference type="CDD" id="cd06894">
    <property type="entry name" value="PX_SNX3_like"/>
    <property type="match status" value="1"/>
</dbReference>
<dbReference type="GO" id="GO:0046872">
    <property type="term" value="F:metal ion binding"/>
    <property type="evidence" value="ECO:0007669"/>
    <property type="project" value="UniProtKB-KW"/>
</dbReference>
<evidence type="ECO:0000259" key="6">
    <source>
        <dbReference type="PROSITE" id="PS50195"/>
    </source>
</evidence>
<dbReference type="NCBIfam" id="TIGR00231">
    <property type="entry name" value="small_GTP"/>
    <property type="match status" value="1"/>
</dbReference>
<reference evidence="7 8" key="1">
    <citation type="journal article" date="2017" name="Curr. Biol.">
        <title>The Evolution of Venom by Co-option of Single-Copy Genes.</title>
        <authorList>
            <person name="Martinson E.O."/>
            <person name="Mrinalini"/>
            <person name="Kelkar Y.D."/>
            <person name="Chang C.H."/>
            <person name="Werren J.H."/>
        </authorList>
    </citation>
    <scope>NUCLEOTIDE SEQUENCE [LARGE SCALE GENOMIC DNA]</scope>
    <source>
        <strain evidence="7 8">Alberta</strain>
        <tissue evidence="7">Whole body</tissue>
    </source>
</reference>
<dbReference type="PANTHER" id="PTHR46090">
    <property type="entry name" value="ADP-RIBOSYLATION FACTOR-LIKE PROTEIN 13B"/>
    <property type="match status" value="1"/>
</dbReference>
<feature type="binding site" evidence="3">
    <location>
        <begin position="137"/>
        <end position="144"/>
    </location>
    <ligand>
        <name>GTP</name>
        <dbReference type="ChEBI" id="CHEBI:37565"/>
    </ligand>
</feature>
<feature type="binding site" evidence="4">
    <location>
        <position position="144"/>
    </location>
    <ligand>
        <name>Mg(2+)</name>
        <dbReference type="ChEBI" id="CHEBI:18420"/>
    </ligand>
</feature>
<feature type="domain" description="PX" evidence="6">
    <location>
        <begin position="28"/>
        <end position="157"/>
    </location>
</feature>
<evidence type="ECO:0000313" key="8">
    <source>
        <dbReference type="Proteomes" id="UP000215335"/>
    </source>
</evidence>
<dbReference type="GO" id="GO:0097730">
    <property type="term" value="C:non-motile cilium"/>
    <property type="evidence" value="ECO:0007669"/>
    <property type="project" value="TreeGrafter"/>
</dbReference>
<keyword evidence="2 3" id="KW-0342">GTP-binding</keyword>
<dbReference type="SMART" id="SM00312">
    <property type="entry name" value="PX"/>
    <property type="match status" value="1"/>
</dbReference>
<dbReference type="GO" id="GO:0051649">
    <property type="term" value="P:establishment of localization in cell"/>
    <property type="evidence" value="ECO:0007669"/>
    <property type="project" value="UniProtKB-ARBA"/>
</dbReference>
<evidence type="ECO:0000313" key="7">
    <source>
        <dbReference type="EMBL" id="OXU19296.1"/>
    </source>
</evidence>
<dbReference type="InterPro" id="IPR001683">
    <property type="entry name" value="PX_dom"/>
</dbReference>
<organism evidence="7 8">
    <name type="scientific">Trichomalopsis sarcophagae</name>
    <dbReference type="NCBI Taxonomy" id="543379"/>
    <lineage>
        <taxon>Eukaryota</taxon>
        <taxon>Metazoa</taxon>
        <taxon>Ecdysozoa</taxon>
        <taxon>Arthropoda</taxon>
        <taxon>Hexapoda</taxon>
        <taxon>Insecta</taxon>
        <taxon>Pterygota</taxon>
        <taxon>Neoptera</taxon>
        <taxon>Endopterygota</taxon>
        <taxon>Hymenoptera</taxon>
        <taxon>Apocrita</taxon>
        <taxon>Proctotrupomorpha</taxon>
        <taxon>Chalcidoidea</taxon>
        <taxon>Pteromalidae</taxon>
        <taxon>Pteromalinae</taxon>
        <taxon>Trichomalopsis</taxon>
    </lineage>
</organism>
<dbReference type="GO" id="GO:0097500">
    <property type="term" value="P:receptor localization to non-motile cilium"/>
    <property type="evidence" value="ECO:0007669"/>
    <property type="project" value="TreeGrafter"/>
</dbReference>
<dbReference type="AlphaFoldDB" id="A0A232ELR4"/>
<feature type="region of interest" description="Disordered" evidence="5">
    <location>
        <begin position="436"/>
        <end position="465"/>
    </location>
</feature>
<dbReference type="InterPro" id="IPR006689">
    <property type="entry name" value="Small_GTPase_ARF/SAR"/>
</dbReference>
<feature type="binding site" evidence="3">
    <location>
        <position position="187"/>
    </location>
    <ligand>
        <name>GTP</name>
        <dbReference type="ChEBI" id="CHEBI:37565"/>
    </ligand>
</feature>
<dbReference type="GO" id="GO:0016192">
    <property type="term" value="P:vesicle-mediated transport"/>
    <property type="evidence" value="ECO:0007669"/>
    <property type="project" value="UniProtKB-ARBA"/>
</dbReference>
<dbReference type="STRING" id="543379.A0A232ELR4"/>
<protein>
    <recommendedName>
        <fullName evidence="6">PX domain-containing protein</fullName>
    </recommendedName>
</protein>
<evidence type="ECO:0000256" key="1">
    <source>
        <dbReference type="ARBA" id="ARBA00022741"/>
    </source>
</evidence>
<dbReference type="Gene3D" id="3.30.1520.10">
    <property type="entry name" value="Phox-like domain"/>
    <property type="match status" value="1"/>
</dbReference>
<sequence length="465" mass="54231">MADTTVDATRRLNIKKQTLDDAYAAPANFLEIDVINPITHGLGKKRYTDYEVRMRTNLPVFKVKDSSVRRRYSDFEWLRNELERDSKIVVPPLPGKAWKRQMPFRGDDGIFEEDFIEDRRKGLEVFVNKSIVLLVVGLDNAGKSSVVNYIFNKSLLTQESVVPTIGFRTVSFDYKSKYSVRLYDVGGGPQIRALWPKYYADVHGVIFVVDCNDHRRLAENTAVFQDLVCHDLISQKPVLVLGNKQDLREAVDELDLIEIMKIEQIVNYAKSYTRVEICSCYPDNHKHFNLNKNIDIGFSWLIQDIGDNYEALEELLEERRAKRNERWLHTIKSWTAESFENSFEYTDSDSELYMKPIIPKNEYKKRRKRRRTLKSVFCIANNRTAPMSDYDNNVARKKSTKEMIRSMRIEELIRSTEIDADAVMRYKRPWIRRKKYRPKTAPAAAKPFEVKPVESPIPNQLPVPA</sequence>
<evidence type="ECO:0000256" key="5">
    <source>
        <dbReference type="SAM" id="MobiDB-lite"/>
    </source>
</evidence>
<dbReference type="SMART" id="SM00177">
    <property type="entry name" value="ARF"/>
    <property type="match status" value="1"/>
</dbReference>
<dbReference type="GO" id="GO:0003924">
    <property type="term" value="F:GTPase activity"/>
    <property type="evidence" value="ECO:0007669"/>
    <property type="project" value="InterPro"/>
</dbReference>
<dbReference type="InterPro" id="IPR051995">
    <property type="entry name" value="Ciliary_GTPase"/>
</dbReference>
<dbReference type="GO" id="GO:0005525">
    <property type="term" value="F:GTP binding"/>
    <property type="evidence" value="ECO:0007669"/>
    <property type="project" value="UniProtKB-KW"/>
</dbReference>